<evidence type="ECO:0000259" key="3">
    <source>
        <dbReference type="Pfam" id="PF05548"/>
    </source>
</evidence>
<proteinExistence type="predicted"/>
<name>A0AAD3DIQ1_9CHLO</name>
<accession>A0AAD3DIQ1</accession>
<dbReference type="AlphaFoldDB" id="A0AAD3DIQ1"/>
<feature type="domain" description="Peptidase M11 gametolysin" evidence="3">
    <location>
        <begin position="201"/>
        <end position="591"/>
    </location>
</feature>
<evidence type="ECO:0000256" key="1">
    <source>
        <dbReference type="SAM" id="MobiDB-lite"/>
    </source>
</evidence>
<feature type="region of interest" description="Disordered" evidence="1">
    <location>
        <begin position="62"/>
        <end position="95"/>
    </location>
</feature>
<protein>
    <recommendedName>
        <fullName evidence="3">Peptidase M11 gametolysin domain-containing protein</fullName>
    </recommendedName>
</protein>
<gene>
    <name evidence="4" type="ORF">Agub_g2744</name>
</gene>
<dbReference type="EMBL" id="BMAR01000002">
    <property type="protein sequence ID" value="GFR41949.1"/>
    <property type="molecule type" value="Genomic_DNA"/>
</dbReference>
<dbReference type="Proteomes" id="UP001054857">
    <property type="component" value="Unassembled WGS sequence"/>
</dbReference>
<evidence type="ECO:0000256" key="2">
    <source>
        <dbReference type="SAM" id="SignalP"/>
    </source>
</evidence>
<dbReference type="Pfam" id="PF05548">
    <property type="entry name" value="Peptidase_M11"/>
    <property type="match status" value="1"/>
</dbReference>
<feature type="compositionally biased region" description="Pro residues" evidence="1">
    <location>
        <begin position="65"/>
        <end position="92"/>
    </location>
</feature>
<comment type="caution">
    <text evidence="4">The sequence shown here is derived from an EMBL/GenBank/DDBJ whole genome shotgun (WGS) entry which is preliminary data.</text>
</comment>
<evidence type="ECO:0000313" key="5">
    <source>
        <dbReference type="Proteomes" id="UP001054857"/>
    </source>
</evidence>
<organism evidence="4 5">
    <name type="scientific">Astrephomene gubernaculifera</name>
    <dbReference type="NCBI Taxonomy" id="47775"/>
    <lineage>
        <taxon>Eukaryota</taxon>
        <taxon>Viridiplantae</taxon>
        <taxon>Chlorophyta</taxon>
        <taxon>core chlorophytes</taxon>
        <taxon>Chlorophyceae</taxon>
        <taxon>CS clade</taxon>
        <taxon>Chlamydomonadales</taxon>
        <taxon>Astrephomenaceae</taxon>
        <taxon>Astrephomene</taxon>
    </lineage>
</organism>
<feature type="signal peptide" evidence="2">
    <location>
        <begin position="1"/>
        <end position="35"/>
    </location>
</feature>
<reference evidence="4 5" key="1">
    <citation type="journal article" date="2021" name="Sci. Rep.">
        <title>Genome sequencing of the multicellular alga Astrephomene provides insights into convergent evolution of germ-soma differentiation.</title>
        <authorList>
            <person name="Yamashita S."/>
            <person name="Yamamoto K."/>
            <person name="Matsuzaki R."/>
            <person name="Suzuki S."/>
            <person name="Yamaguchi H."/>
            <person name="Hirooka S."/>
            <person name="Minakuchi Y."/>
            <person name="Miyagishima S."/>
            <person name="Kawachi M."/>
            <person name="Toyoda A."/>
            <person name="Nozaki H."/>
        </authorList>
    </citation>
    <scope>NUCLEOTIDE SEQUENCE [LARGE SCALE GENOMIC DNA]</scope>
    <source>
        <strain evidence="4 5">NIES-4017</strain>
    </source>
</reference>
<dbReference type="InterPro" id="IPR008752">
    <property type="entry name" value="Peptidase_M11"/>
</dbReference>
<feature type="region of interest" description="Disordered" evidence="1">
    <location>
        <begin position="399"/>
        <end position="431"/>
    </location>
</feature>
<keyword evidence="5" id="KW-1185">Reference proteome</keyword>
<feature type="chain" id="PRO_5041948279" description="Peptidase M11 gametolysin domain-containing protein" evidence="2">
    <location>
        <begin position="36"/>
        <end position="692"/>
    </location>
</feature>
<evidence type="ECO:0000313" key="4">
    <source>
        <dbReference type="EMBL" id="GFR41949.1"/>
    </source>
</evidence>
<feature type="region of interest" description="Disordered" evidence="1">
    <location>
        <begin position="456"/>
        <end position="499"/>
    </location>
</feature>
<keyword evidence="2" id="KW-0732">Signal</keyword>
<sequence>MWTMRGYQRVLQPKLLGFAAVLLLAVALAPNGAQGAATKSYIITGQASLRIFTAYTRPSRGGLPAIPPTSPSPSPSAPPPPLSPSSPPPPKQPQLAYAHLGCVPQLGPDGYLTDAGCELPPLTLAEGPAALALQEQLRLLSGEVGQLRLNVSVNATAGAQLLSAGRPPALLSYTPVTPSGVLDDPSSLFPASSSASLPTVVFLLDTCGWKNPFRSAQGFKKYLLGDVPGAVENNLQSLLHTCSLGAMQLRPESTLVLGPFAVPCSGNTRILTTTTANSSSSAPSGTVRLTAGWDASQRCGAAEVEAWRWAAERKLAKAAARGGPDSTAALLASAPRHYRSQGGRTSLLLLPDQLPCGWSALGEAGCGGPSCEVLMRAGLARQPQVLLHELMHTRGVMRHAASGGDPAGDPSDPLGDLSPSLTSASSSSAPNATTKLLCPNAVSASRLGWAAPIASASAPSSSSAPNASSDSASAETAPGTISSSSSSSTSSSSSPRSYGRISVSSFSYGDWIRGLILPVAGTTANSFIEVHLGAASINPYTWQPVGATVPYPTIYLSYRVRNKTYGGYDSGLPEALSRKVHIHTFNGSLFNPRDYNVSNLEDWGPRFNRPDPASDWAGNGDMWASEFALDGATGLGGSLVVRVVSVGPTEAVVDLCRRTVAREDPYDDSCYDGLDNDCDNRVDEWDPDCLIR</sequence>
<feature type="compositionally biased region" description="Low complexity" evidence="1">
    <location>
        <begin position="417"/>
        <end position="431"/>
    </location>
</feature>